<comment type="caution">
    <text evidence="1">The sequence shown here is derived from an EMBL/GenBank/DDBJ whole genome shotgun (WGS) entry which is preliminary data.</text>
</comment>
<evidence type="ECO:0000313" key="1">
    <source>
        <dbReference type="EMBL" id="EKB47267.1"/>
    </source>
</evidence>
<reference evidence="1 2" key="1">
    <citation type="journal article" date="2012" name="J. Bacteriol.">
        <title>Draft Genome Sequence of Cecembia lonarensis Strain LW9T, Isolated from Lonar Lake, a Haloalkaline Lake in India.</title>
        <authorList>
            <person name="Shivaji S."/>
            <person name="Ara S."/>
            <person name="Singh A."/>
            <person name="Pinnaka A.K."/>
        </authorList>
    </citation>
    <scope>NUCLEOTIDE SEQUENCE [LARGE SCALE GENOMIC DNA]</scope>
    <source>
        <strain evidence="1 2">LW9</strain>
    </source>
</reference>
<proteinExistence type="predicted"/>
<accession>K1L5I4</accession>
<dbReference type="OrthoDB" id="6315394at2"/>
<dbReference type="Proteomes" id="UP000004478">
    <property type="component" value="Unassembled WGS sequence"/>
</dbReference>
<dbReference type="EMBL" id="AMGM01000168">
    <property type="protein sequence ID" value="EKB47267.1"/>
    <property type="molecule type" value="Genomic_DNA"/>
</dbReference>
<protein>
    <submittedName>
        <fullName evidence="1">Uncharacterized protein</fullName>
    </submittedName>
</protein>
<keyword evidence="2" id="KW-1185">Reference proteome</keyword>
<organism evidence="1 2">
    <name type="scientific">Cecembia lonarensis (strain CCUG 58316 / KCTC 22772 / LW9)</name>
    <dbReference type="NCBI Taxonomy" id="1225176"/>
    <lineage>
        <taxon>Bacteria</taxon>
        <taxon>Pseudomonadati</taxon>
        <taxon>Bacteroidota</taxon>
        <taxon>Cytophagia</taxon>
        <taxon>Cytophagales</taxon>
        <taxon>Cyclobacteriaceae</taxon>
        <taxon>Cecembia</taxon>
    </lineage>
</organism>
<sequence length="341" mass="39724">MLKFFEKAFDRTVFFIQDLFRLDWKASDRFFYYTMKETGMKSTGLWMDIMTAVYMYQVSILEYYHYRFFDLDYQERDNWLGKGQIRMFEKKNAQAKILSKKKKLALAERFPTLPRHRVFQLSELQELQPMDFPECLGQGKKLLFKPQKTTRERGCMVRFSKDFSGLDMLDYMHLSGFKSVEVWLEQPEALVKVSAFGLHRVQVLTRFDANEGLGIVACRWLIPLNQWGESRDLDFLVAPVTADSGKVSGPAVSMDITLGDCAWHPWTGADIEGFEFPDWEAVIGLVKRAAAESENASFWTWELVFTKEGPLLYRAEASIDALVWQLPVKQGLKAKFQEWVK</sequence>
<gene>
    <name evidence="1" type="ORF">B879_04137</name>
</gene>
<name>K1L5I4_CECL9</name>
<dbReference type="RefSeq" id="WP_009187152.1">
    <property type="nucleotide sequence ID" value="NZ_AMGM01000168.1"/>
</dbReference>
<evidence type="ECO:0000313" key="2">
    <source>
        <dbReference type="Proteomes" id="UP000004478"/>
    </source>
</evidence>
<dbReference type="AlphaFoldDB" id="K1L5I4"/>